<protein>
    <submittedName>
        <fullName evidence="1">Uncharacterized protein</fullName>
    </submittedName>
</protein>
<reference evidence="1" key="1">
    <citation type="submission" date="2020-03" db="EMBL/GenBank/DDBJ databases">
        <title>Castanea mollissima Vanexum genome sequencing.</title>
        <authorList>
            <person name="Staton M."/>
        </authorList>
    </citation>
    <scope>NUCLEOTIDE SEQUENCE</scope>
    <source>
        <tissue evidence="1">Leaf</tissue>
    </source>
</reference>
<comment type="caution">
    <text evidence="1">The sequence shown here is derived from an EMBL/GenBank/DDBJ whole genome shotgun (WGS) entry which is preliminary data.</text>
</comment>
<accession>A0A8J4R6N4</accession>
<sequence length="76" mass="8466">MEKKVAMLFIQEVERTNKVEPQAGNLFAMQSVAILMNGGLKSEQLLVLLARTVIGLIGRRESIVIDFEQYSSSLVI</sequence>
<organism evidence="1 2">
    <name type="scientific">Castanea mollissima</name>
    <name type="common">Chinese chestnut</name>
    <dbReference type="NCBI Taxonomy" id="60419"/>
    <lineage>
        <taxon>Eukaryota</taxon>
        <taxon>Viridiplantae</taxon>
        <taxon>Streptophyta</taxon>
        <taxon>Embryophyta</taxon>
        <taxon>Tracheophyta</taxon>
        <taxon>Spermatophyta</taxon>
        <taxon>Magnoliopsida</taxon>
        <taxon>eudicotyledons</taxon>
        <taxon>Gunneridae</taxon>
        <taxon>Pentapetalae</taxon>
        <taxon>rosids</taxon>
        <taxon>fabids</taxon>
        <taxon>Fagales</taxon>
        <taxon>Fagaceae</taxon>
        <taxon>Castanea</taxon>
    </lineage>
</organism>
<name>A0A8J4R6N4_9ROSI</name>
<gene>
    <name evidence="1" type="ORF">CMV_014498</name>
</gene>
<dbReference type="EMBL" id="JRKL02002028">
    <property type="protein sequence ID" value="KAF3960819.1"/>
    <property type="molecule type" value="Genomic_DNA"/>
</dbReference>
<dbReference type="Proteomes" id="UP000737018">
    <property type="component" value="Unassembled WGS sequence"/>
</dbReference>
<evidence type="ECO:0000313" key="1">
    <source>
        <dbReference type="EMBL" id="KAF3960819.1"/>
    </source>
</evidence>
<proteinExistence type="predicted"/>
<dbReference type="AlphaFoldDB" id="A0A8J4R6N4"/>
<evidence type="ECO:0000313" key="2">
    <source>
        <dbReference type="Proteomes" id="UP000737018"/>
    </source>
</evidence>
<keyword evidence="2" id="KW-1185">Reference proteome</keyword>